<evidence type="ECO:0000256" key="3">
    <source>
        <dbReference type="ARBA" id="ARBA00022475"/>
    </source>
</evidence>
<dbReference type="GO" id="GO:0009401">
    <property type="term" value="P:phosphoenolpyruvate-dependent sugar phosphotransferase system"/>
    <property type="evidence" value="ECO:0007669"/>
    <property type="project" value="UniProtKB-KW"/>
</dbReference>
<reference evidence="11 12" key="1">
    <citation type="submission" date="2020-07" db="EMBL/GenBank/DDBJ databases">
        <title>Electron transfer.</title>
        <authorList>
            <person name="Huang L."/>
            <person name="Liu X."/>
            <person name="Zhou S."/>
        </authorList>
    </citation>
    <scope>NUCLEOTIDE SEQUENCE [LARGE SCALE GENOMIC DNA]</scope>
    <source>
        <strain evidence="11 12">Lx1</strain>
    </source>
</reference>
<feature type="transmembrane region" description="Helical" evidence="9">
    <location>
        <begin position="227"/>
        <end position="248"/>
    </location>
</feature>
<dbReference type="AlphaFoldDB" id="A0A7D7A4M3"/>
<dbReference type="InterPro" id="IPR013853">
    <property type="entry name" value="EIIC-GAT"/>
</dbReference>
<protein>
    <submittedName>
        <fullName evidence="11">PTS galactitol transporter subunit IIC</fullName>
    </submittedName>
</protein>
<evidence type="ECO:0000313" key="12">
    <source>
        <dbReference type="Proteomes" id="UP000512286"/>
    </source>
</evidence>
<proteinExistence type="predicted"/>
<feature type="domain" description="PTS EIIC type-2" evidence="10">
    <location>
        <begin position="8"/>
        <end position="422"/>
    </location>
</feature>
<dbReference type="GO" id="GO:0005886">
    <property type="term" value="C:plasma membrane"/>
    <property type="evidence" value="ECO:0007669"/>
    <property type="project" value="UniProtKB-SubCell"/>
</dbReference>
<accession>A0A7D7A4M3</accession>
<feature type="transmembrane region" description="Helical" evidence="9">
    <location>
        <begin position="354"/>
        <end position="376"/>
    </location>
</feature>
<feature type="transmembrane region" description="Helical" evidence="9">
    <location>
        <begin position="330"/>
        <end position="348"/>
    </location>
</feature>
<feature type="transmembrane region" description="Helical" evidence="9">
    <location>
        <begin position="146"/>
        <end position="162"/>
    </location>
</feature>
<keyword evidence="6 9" id="KW-0812">Transmembrane</keyword>
<keyword evidence="7 9" id="KW-1133">Transmembrane helix</keyword>
<keyword evidence="2" id="KW-0813">Transport</keyword>
<sequence>MDKLMEIVQYILGIGPTAILPLAILIIGLIFGTGFKKAFNSGIIIGIGFVGISLVANLLTSTLGPVAQQMVERFGLNLTVIDAGWPAAAAAWASPVAAIMIPICLAVNLIMIFTKTTKTLDIDIWNYWHFIAAGATGYIVTGSWWFAILCAVLYEIVVLIVADKTAPMVSEFYELDGISLPTGSTAAFAPLGYLIGKVVDKIPGINSIKADAETIQKKFGIFGQPMMMGLILGCILGILAGLDVGAIFKTGISMGGVMLLMPRMVKILMEGLIPISEAVKTMLQKKYAGRELYIGIDAAVSVGHPSVMATALILVPITIFLAVILPGNKVLPFGDLATIPFYMAFIVGFRKGNIVHSVITGTILIAISLFMATNFAEVHTAMMANADFNMPNGMTQISSLDMGGNLFNWLILKFAELCKAFF</sequence>
<evidence type="ECO:0000256" key="9">
    <source>
        <dbReference type="SAM" id="Phobius"/>
    </source>
</evidence>
<evidence type="ECO:0000256" key="7">
    <source>
        <dbReference type="ARBA" id="ARBA00022989"/>
    </source>
</evidence>
<dbReference type="PIRSF" id="PIRSF006304">
    <property type="entry name" value="GatC"/>
    <property type="match status" value="1"/>
</dbReference>
<dbReference type="Pfam" id="PF03611">
    <property type="entry name" value="EIIC-GAT"/>
    <property type="match status" value="1"/>
</dbReference>
<feature type="transmembrane region" description="Helical" evidence="9">
    <location>
        <begin position="87"/>
        <end position="112"/>
    </location>
</feature>
<gene>
    <name evidence="11" type="ORF">HZF06_02425</name>
</gene>
<dbReference type="InterPro" id="IPR004703">
    <property type="entry name" value="PTS_sugar-sp_permease"/>
</dbReference>
<evidence type="ECO:0000259" key="10">
    <source>
        <dbReference type="PROSITE" id="PS51104"/>
    </source>
</evidence>
<organism evidence="11 12">
    <name type="scientific">Clostridium intestinale</name>
    <dbReference type="NCBI Taxonomy" id="36845"/>
    <lineage>
        <taxon>Bacteria</taxon>
        <taxon>Bacillati</taxon>
        <taxon>Bacillota</taxon>
        <taxon>Clostridia</taxon>
        <taxon>Eubacteriales</taxon>
        <taxon>Clostridiaceae</taxon>
        <taxon>Clostridium</taxon>
    </lineage>
</organism>
<feature type="transmembrane region" description="Helical" evidence="9">
    <location>
        <begin position="43"/>
        <end position="67"/>
    </location>
</feature>
<evidence type="ECO:0000313" key="11">
    <source>
        <dbReference type="EMBL" id="QLY80460.1"/>
    </source>
</evidence>
<evidence type="ECO:0000256" key="4">
    <source>
        <dbReference type="ARBA" id="ARBA00022597"/>
    </source>
</evidence>
<dbReference type="EMBL" id="CP059378">
    <property type="protein sequence ID" value="QLY80460.1"/>
    <property type="molecule type" value="Genomic_DNA"/>
</dbReference>
<evidence type="ECO:0000256" key="2">
    <source>
        <dbReference type="ARBA" id="ARBA00022448"/>
    </source>
</evidence>
<evidence type="ECO:0000256" key="6">
    <source>
        <dbReference type="ARBA" id="ARBA00022692"/>
    </source>
</evidence>
<feature type="transmembrane region" description="Helical" evidence="9">
    <location>
        <begin position="7"/>
        <end position="31"/>
    </location>
</feature>
<keyword evidence="3" id="KW-1003">Cell membrane</keyword>
<name>A0A7D7A4M3_9CLOT</name>
<dbReference type="KEGG" id="cint:HZF06_02425"/>
<dbReference type="PROSITE" id="PS51104">
    <property type="entry name" value="PTS_EIIC_TYPE_2"/>
    <property type="match status" value="1"/>
</dbReference>
<evidence type="ECO:0000256" key="8">
    <source>
        <dbReference type="ARBA" id="ARBA00023136"/>
    </source>
</evidence>
<dbReference type="PANTHER" id="PTHR37324">
    <property type="entry name" value="PTS SYSTEM GALACTITOL-SPECIFIC EIIC COMPONENT"/>
    <property type="match status" value="1"/>
</dbReference>
<evidence type="ECO:0000256" key="1">
    <source>
        <dbReference type="ARBA" id="ARBA00004651"/>
    </source>
</evidence>
<feature type="transmembrane region" description="Helical" evidence="9">
    <location>
        <begin position="307"/>
        <end position="325"/>
    </location>
</feature>
<keyword evidence="8 9" id="KW-0472">Membrane</keyword>
<dbReference type="Proteomes" id="UP000512286">
    <property type="component" value="Chromosome"/>
</dbReference>
<keyword evidence="4" id="KW-0762">Sugar transport</keyword>
<dbReference type="PANTHER" id="PTHR37324:SF2">
    <property type="entry name" value="PTS SYSTEM GALACTITOL-SPECIFIC EIIC COMPONENT"/>
    <property type="match status" value="1"/>
</dbReference>
<comment type="subcellular location">
    <subcellularLocation>
        <location evidence="1">Cell membrane</location>
        <topology evidence="1">Multi-pass membrane protein</topology>
    </subcellularLocation>
</comment>
<dbReference type="GO" id="GO:0015577">
    <property type="term" value="F:galactitol transmembrane transporter activity"/>
    <property type="evidence" value="ECO:0007669"/>
    <property type="project" value="InterPro"/>
</dbReference>
<dbReference type="InterPro" id="IPR013014">
    <property type="entry name" value="PTS_EIIC_2"/>
</dbReference>
<keyword evidence="5" id="KW-0598">Phosphotransferase system</keyword>
<dbReference type="RefSeq" id="WP_181602298.1">
    <property type="nucleotide sequence ID" value="NZ_CP059378.1"/>
</dbReference>
<evidence type="ECO:0000256" key="5">
    <source>
        <dbReference type="ARBA" id="ARBA00022683"/>
    </source>
</evidence>